<reference evidence="2 3" key="1">
    <citation type="journal article" date="2018" name="Mol. Plant">
        <title>The genome of Artemisia annua provides insight into the evolution of Asteraceae family and artemisinin biosynthesis.</title>
        <authorList>
            <person name="Shen Q."/>
            <person name="Zhang L."/>
            <person name="Liao Z."/>
            <person name="Wang S."/>
            <person name="Yan T."/>
            <person name="Shi P."/>
            <person name="Liu M."/>
            <person name="Fu X."/>
            <person name="Pan Q."/>
            <person name="Wang Y."/>
            <person name="Lv Z."/>
            <person name="Lu X."/>
            <person name="Zhang F."/>
            <person name="Jiang W."/>
            <person name="Ma Y."/>
            <person name="Chen M."/>
            <person name="Hao X."/>
            <person name="Li L."/>
            <person name="Tang Y."/>
            <person name="Lv G."/>
            <person name="Zhou Y."/>
            <person name="Sun X."/>
            <person name="Brodelius P.E."/>
            <person name="Rose J.K.C."/>
            <person name="Tang K."/>
        </authorList>
    </citation>
    <scope>NUCLEOTIDE SEQUENCE [LARGE SCALE GENOMIC DNA]</scope>
    <source>
        <strain evidence="3">cv. Huhao1</strain>
        <tissue evidence="2">Leaf</tissue>
    </source>
</reference>
<keyword evidence="3" id="KW-1185">Reference proteome</keyword>
<comment type="caution">
    <text evidence="2">The sequence shown here is derived from an EMBL/GenBank/DDBJ whole genome shotgun (WGS) entry which is preliminary data.</text>
</comment>
<keyword evidence="1" id="KW-0175">Coiled coil</keyword>
<evidence type="ECO:0000256" key="1">
    <source>
        <dbReference type="SAM" id="Coils"/>
    </source>
</evidence>
<accession>A0A2U1KB50</accession>
<sequence length="69" mass="8282">MMEQEEKNELNRKLQNLEKELLISKTKLAAENKQDLSSNRNVENLKQKVMKLRKENEVLKRRLLDSKDE</sequence>
<dbReference type="AlphaFoldDB" id="A0A2U1KB50"/>
<evidence type="ECO:0000313" key="3">
    <source>
        <dbReference type="Proteomes" id="UP000245207"/>
    </source>
</evidence>
<dbReference type="EMBL" id="PKPP01024440">
    <property type="protein sequence ID" value="PWA33975.1"/>
    <property type="molecule type" value="Genomic_DNA"/>
</dbReference>
<dbReference type="OrthoDB" id="1932629at2759"/>
<gene>
    <name evidence="2" type="ORF">CTI12_AA618670</name>
</gene>
<proteinExistence type="predicted"/>
<name>A0A2U1KB50_ARTAN</name>
<evidence type="ECO:0000313" key="2">
    <source>
        <dbReference type="EMBL" id="PWA33975.1"/>
    </source>
</evidence>
<feature type="coiled-coil region" evidence="1">
    <location>
        <begin position="7"/>
        <end position="69"/>
    </location>
</feature>
<organism evidence="2 3">
    <name type="scientific">Artemisia annua</name>
    <name type="common">Sweet wormwood</name>
    <dbReference type="NCBI Taxonomy" id="35608"/>
    <lineage>
        <taxon>Eukaryota</taxon>
        <taxon>Viridiplantae</taxon>
        <taxon>Streptophyta</taxon>
        <taxon>Embryophyta</taxon>
        <taxon>Tracheophyta</taxon>
        <taxon>Spermatophyta</taxon>
        <taxon>Magnoliopsida</taxon>
        <taxon>eudicotyledons</taxon>
        <taxon>Gunneridae</taxon>
        <taxon>Pentapetalae</taxon>
        <taxon>asterids</taxon>
        <taxon>campanulids</taxon>
        <taxon>Asterales</taxon>
        <taxon>Asteraceae</taxon>
        <taxon>Asteroideae</taxon>
        <taxon>Anthemideae</taxon>
        <taxon>Artemisiinae</taxon>
        <taxon>Artemisia</taxon>
    </lineage>
</organism>
<protein>
    <submittedName>
        <fullName evidence="2">Uncharacterized protein</fullName>
    </submittedName>
</protein>
<dbReference type="Proteomes" id="UP000245207">
    <property type="component" value="Unassembled WGS sequence"/>
</dbReference>